<feature type="transmembrane region" description="Helical" evidence="7">
    <location>
        <begin position="284"/>
        <end position="305"/>
    </location>
</feature>
<keyword evidence="2" id="KW-0813">Transport</keyword>
<dbReference type="EMBL" id="NJET01000006">
    <property type="protein sequence ID" value="PHH66614.1"/>
    <property type="molecule type" value="Genomic_DNA"/>
</dbReference>
<dbReference type="Proteomes" id="UP000226192">
    <property type="component" value="Unassembled WGS sequence"/>
</dbReference>
<dbReference type="AlphaFoldDB" id="A0A2C5YI06"/>
<evidence type="ECO:0000313" key="8">
    <source>
        <dbReference type="EMBL" id="PHH66614.1"/>
    </source>
</evidence>
<dbReference type="GO" id="GO:0006865">
    <property type="term" value="P:amino acid transport"/>
    <property type="evidence" value="ECO:0007669"/>
    <property type="project" value="UniProtKB-KW"/>
</dbReference>
<dbReference type="PRINTS" id="PR01315">
    <property type="entry name" value="BATTENIN"/>
</dbReference>
<dbReference type="GO" id="GO:0005774">
    <property type="term" value="C:vacuolar membrane"/>
    <property type="evidence" value="ECO:0007669"/>
    <property type="project" value="UniProtKB-SubCell"/>
</dbReference>
<dbReference type="Pfam" id="PF02487">
    <property type="entry name" value="CLN3"/>
    <property type="match status" value="1"/>
</dbReference>
<dbReference type="PANTHER" id="PTHR10981">
    <property type="entry name" value="BATTENIN"/>
    <property type="match status" value="1"/>
</dbReference>
<dbReference type="STRING" id="1399860.A0A2C5YI06"/>
<evidence type="ECO:0000256" key="4">
    <source>
        <dbReference type="ARBA" id="ARBA00022970"/>
    </source>
</evidence>
<protein>
    <recommendedName>
        <fullName evidence="7">Protein BTN</fullName>
    </recommendedName>
</protein>
<gene>
    <name evidence="8" type="ORF">CDD81_6451</name>
</gene>
<evidence type="ECO:0000256" key="5">
    <source>
        <dbReference type="ARBA" id="ARBA00022989"/>
    </source>
</evidence>
<evidence type="ECO:0000256" key="1">
    <source>
        <dbReference type="ARBA" id="ARBA00004127"/>
    </source>
</evidence>
<proteinExistence type="inferred from homology"/>
<evidence type="ECO:0000256" key="7">
    <source>
        <dbReference type="RuleBase" id="RU361113"/>
    </source>
</evidence>
<keyword evidence="4" id="KW-0029">Amino-acid transport</keyword>
<evidence type="ECO:0000256" key="2">
    <source>
        <dbReference type="ARBA" id="ARBA00022448"/>
    </source>
</evidence>
<dbReference type="GO" id="GO:0051453">
    <property type="term" value="P:regulation of intracellular pH"/>
    <property type="evidence" value="ECO:0007669"/>
    <property type="project" value="TreeGrafter"/>
</dbReference>
<feature type="transmembrane region" description="Helical" evidence="7">
    <location>
        <begin position="311"/>
        <end position="330"/>
    </location>
</feature>
<sequence length="388" mass="41379">MLGFTNTLLPAIVFAASYLIIPFPASIVLLIQAVPAVVVKLVLPHFLFFIAPPLRPLLLAIAWFAAAIVTAATPPNVPPLVRILMCVLASIAAAAADVCFITSIRRHRYPSALAGWAFGSALGNAAAAVMPFYLTIHLGRFLRTSVEYINYLILAFFLAYFVILPWNLAAPVDAGILGDKSAVDVSGNDLKPLLPRETSYWNLSLRFRHGLGLVKPLARPYILPLGLASMLLSSMTPGLGRAQSFTPAFTSFTAFKAAHGLAAHFGSLVARTSILFTRLQKHRFLFAAMVVSVLVSLAGAIFVALSDIFTLLLALVTGLAGGAIYINIFAKAMEQLSTESSAEAEWSLGCISAGETIGVLMGSLYGSFIEAQLCSQSSGVGRWCTSTR</sequence>
<dbReference type="GO" id="GO:0012505">
    <property type="term" value="C:endomembrane system"/>
    <property type="evidence" value="ECO:0007669"/>
    <property type="project" value="UniProtKB-SubCell"/>
</dbReference>
<keyword evidence="7" id="KW-0926">Vacuole</keyword>
<feature type="transmembrane region" description="Helical" evidence="7">
    <location>
        <begin position="113"/>
        <end position="136"/>
    </location>
</feature>
<feature type="transmembrane region" description="Helical" evidence="7">
    <location>
        <begin position="80"/>
        <end position="101"/>
    </location>
</feature>
<name>A0A2C5YI06_9HYPO</name>
<comment type="similarity">
    <text evidence="7">Belongs to the battenin family.</text>
</comment>
<accession>A0A2C5YI06</accession>
<evidence type="ECO:0000256" key="6">
    <source>
        <dbReference type="ARBA" id="ARBA00023136"/>
    </source>
</evidence>
<feature type="transmembrane region" description="Helical" evidence="7">
    <location>
        <begin position="46"/>
        <end position="68"/>
    </location>
</feature>
<comment type="subcellular location">
    <subcellularLocation>
        <location evidence="1">Endomembrane system</location>
        <topology evidence="1">Multi-pass membrane protein</topology>
    </subcellularLocation>
    <subcellularLocation>
        <location evidence="7">Vacuole membrane</location>
        <topology evidence="7">Multi-pass membrane protein</topology>
    </subcellularLocation>
</comment>
<dbReference type="InterPro" id="IPR003492">
    <property type="entry name" value="Battenin_disease_Cln3"/>
</dbReference>
<dbReference type="PANTHER" id="PTHR10981:SF0">
    <property type="entry name" value="BATTENIN"/>
    <property type="match status" value="1"/>
</dbReference>
<keyword evidence="6 7" id="KW-0472">Membrane</keyword>
<keyword evidence="5 7" id="KW-1133">Transmembrane helix</keyword>
<comment type="caution">
    <text evidence="8">The sequence shown here is derived from an EMBL/GenBank/DDBJ whole genome shotgun (WGS) entry which is preliminary data.</text>
</comment>
<evidence type="ECO:0000313" key="9">
    <source>
        <dbReference type="Proteomes" id="UP000226192"/>
    </source>
</evidence>
<reference evidence="8 9" key="1">
    <citation type="submission" date="2017-06" db="EMBL/GenBank/DDBJ databases">
        <title>Ant-infecting Ophiocordyceps genomes reveal a high diversity of potential behavioral manipulation genes and a possible major role for enterotoxins.</title>
        <authorList>
            <person name="De Bekker C."/>
            <person name="Evans H.C."/>
            <person name="Brachmann A."/>
            <person name="Hughes D.P."/>
        </authorList>
    </citation>
    <scope>NUCLEOTIDE SEQUENCE [LARGE SCALE GENOMIC DNA]</scope>
    <source>
        <strain evidence="8 9">Map64</strain>
    </source>
</reference>
<keyword evidence="9" id="KW-1185">Reference proteome</keyword>
<evidence type="ECO:0000256" key="3">
    <source>
        <dbReference type="ARBA" id="ARBA00022692"/>
    </source>
</evidence>
<keyword evidence="3 7" id="KW-0812">Transmembrane</keyword>
<feature type="transmembrane region" description="Helical" evidence="7">
    <location>
        <begin position="12"/>
        <end position="34"/>
    </location>
</feature>
<feature type="transmembrane region" description="Helical" evidence="7">
    <location>
        <begin position="148"/>
        <end position="170"/>
    </location>
</feature>
<organism evidence="8 9">
    <name type="scientific">Ophiocordyceps australis</name>
    <dbReference type="NCBI Taxonomy" id="1399860"/>
    <lineage>
        <taxon>Eukaryota</taxon>
        <taxon>Fungi</taxon>
        <taxon>Dikarya</taxon>
        <taxon>Ascomycota</taxon>
        <taxon>Pezizomycotina</taxon>
        <taxon>Sordariomycetes</taxon>
        <taxon>Hypocreomycetidae</taxon>
        <taxon>Hypocreales</taxon>
        <taxon>Ophiocordycipitaceae</taxon>
        <taxon>Ophiocordyceps</taxon>
    </lineage>
</organism>
<dbReference type="OrthoDB" id="4849469at2759"/>